<keyword evidence="3" id="KW-1185">Reference proteome</keyword>
<dbReference type="EMBL" id="JAHQIW010003451">
    <property type="protein sequence ID" value="KAJ1358747.1"/>
    <property type="molecule type" value="Genomic_DNA"/>
</dbReference>
<accession>A0AAD5N0L7</accession>
<evidence type="ECO:0000313" key="3">
    <source>
        <dbReference type="Proteomes" id="UP001196413"/>
    </source>
</evidence>
<name>A0AAD5N0L7_PARTN</name>
<feature type="compositionally biased region" description="Basic and acidic residues" evidence="1">
    <location>
        <begin position="113"/>
        <end position="125"/>
    </location>
</feature>
<dbReference type="AlphaFoldDB" id="A0AAD5N0L7"/>
<organism evidence="2 3">
    <name type="scientific">Parelaphostrongylus tenuis</name>
    <name type="common">Meningeal worm</name>
    <dbReference type="NCBI Taxonomy" id="148309"/>
    <lineage>
        <taxon>Eukaryota</taxon>
        <taxon>Metazoa</taxon>
        <taxon>Ecdysozoa</taxon>
        <taxon>Nematoda</taxon>
        <taxon>Chromadorea</taxon>
        <taxon>Rhabditida</taxon>
        <taxon>Rhabditina</taxon>
        <taxon>Rhabditomorpha</taxon>
        <taxon>Strongyloidea</taxon>
        <taxon>Metastrongylidae</taxon>
        <taxon>Parelaphostrongylus</taxon>
    </lineage>
</organism>
<feature type="region of interest" description="Disordered" evidence="1">
    <location>
        <begin position="1"/>
        <end position="25"/>
    </location>
</feature>
<protein>
    <submittedName>
        <fullName evidence="2">Uncharacterized protein</fullName>
    </submittedName>
</protein>
<feature type="region of interest" description="Disordered" evidence="1">
    <location>
        <begin position="108"/>
        <end position="136"/>
    </location>
</feature>
<reference evidence="2" key="1">
    <citation type="submission" date="2021-06" db="EMBL/GenBank/DDBJ databases">
        <title>Parelaphostrongylus tenuis whole genome reference sequence.</title>
        <authorList>
            <person name="Garwood T.J."/>
            <person name="Larsen P.A."/>
            <person name="Fountain-Jones N.M."/>
            <person name="Garbe J.R."/>
            <person name="Macchietto M.G."/>
            <person name="Kania S.A."/>
            <person name="Gerhold R.W."/>
            <person name="Richards J.E."/>
            <person name="Wolf T.M."/>
        </authorList>
    </citation>
    <scope>NUCLEOTIDE SEQUENCE</scope>
    <source>
        <strain evidence="2">MNPRO001-30</strain>
        <tissue evidence="2">Meninges</tissue>
    </source>
</reference>
<evidence type="ECO:0000313" key="2">
    <source>
        <dbReference type="EMBL" id="KAJ1358747.1"/>
    </source>
</evidence>
<proteinExistence type="predicted"/>
<sequence length="136" mass="15525">MSGSDATRTRDTCKKTTPKSRKQEREFNVLMSKEYKLRDSCETIVEAEANITSPFHINLPEKIEDQTVLTISCARRQISLRYCDDCISPREKSGASCEKADADSMTFLHRHAEKSPSLKSSEKTNARRRAQVLMEH</sequence>
<evidence type="ECO:0000256" key="1">
    <source>
        <dbReference type="SAM" id="MobiDB-lite"/>
    </source>
</evidence>
<comment type="caution">
    <text evidence="2">The sequence shown here is derived from an EMBL/GenBank/DDBJ whole genome shotgun (WGS) entry which is preliminary data.</text>
</comment>
<gene>
    <name evidence="2" type="ORF">KIN20_017248</name>
</gene>
<dbReference type="Proteomes" id="UP001196413">
    <property type="component" value="Unassembled WGS sequence"/>
</dbReference>